<evidence type="ECO:0000256" key="5">
    <source>
        <dbReference type="ARBA" id="ARBA00023242"/>
    </source>
</evidence>
<feature type="region of interest" description="Disordered" evidence="7">
    <location>
        <begin position="832"/>
        <end position="993"/>
    </location>
</feature>
<dbReference type="PANTHER" id="PTHR15180:SF1">
    <property type="entry name" value="GENERAL TRANSCRIPTION FACTOR 3C POLYPEPTIDE 1"/>
    <property type="match status" value="1"/>
</dbReference>
<feature type="compositionally biased region" description="Polar residues" evidence="7">
    <location>
        <begin position="897"/>
        <end position="921"/>
    </location>
</feature>
<keyword evidence="2" id="KW-0597">Phosphoprotein</keyword>
<evidence type="ECO:0000256" key="4">
    <source>
        <dbReference type="ARBA" id="ARBA00023163"/>
    </source>
</evidence>
<dbReference type="InterPro" id="IPR046488">
    <property type="entry name" value="Sfc3/Tfc3_C"/>
</dbReference>
<feature type="region of interest" description="Disordered" evidence="7">
    <location>
        <begin position="2454"/>
        <end position="2537"/>
    </location>
</feature>
<evidence type="ECO:0000256" key="3">
    <source>
        <dbReference type="ARBA" id="ARBA00023125"/>
    </source>
</evidence>
<feature type="domain" description="Transcription factor tau subunit sfc3/Tfc3 C-terminal" evidence="9">
    <location>
        <begin position="1889"/>
        <end position="2316"/>
    </location>
</feature>
<dbReference type="GO" id="GO:0000127">
    <property type="term" value="C:transcription factor TFIIIC complex"/>
    <property type="evidence" value="ECO:0007669"/>
    <property type="project" value="InterPro"/>
</dbReference>
<dbReference type="InterPro" id="IPR044210">
    <property type="entry name" value="Tfc3-like"/>
</dbReference>
<name>A0A6A7B7U5_9PLEO</name>
<keyword evidence="6" id="KW-0175">Coiled coil</keyword>
<dbReference type="GO" id="GO:0005634">
    <property type="term" value="C:nucleus"/>
    <property type="evidence" value="ECO:0007669"/>
    <property type="project" value="UniProtKB-SubCell"/>
</dbReference>
<feature type="compositionally biased region" description="Basic residues" evidence="7">
    <location>
        <begin position="1396"/>
        <end position="1407"/>
    </location>
</feature>
<reference evidence="10" key="1">
    <citation type="submission" date="2020-01" db="EMBL/GenBank/DDBJ databases">
        <authorList>
            <consortium name="DOE Joint Genome Institute"/>
            <person name="Haridas S."/>
            <person name="Albert R."/>
            <person name="Binder M."/>
            <person name="Bloem J."/>
            <person name="Labutti K."/>
            <person name="Salamov A."/>
            <person name="Andreopoulos B."/>
            <person name="Baker S.E."/>
            <person name="Barry K."/>
            <person name="Bills G."/>
            <person name="Bluhm B.H."/>
            <person name="Cannon C."/>
            <person name="Castanera R."/>
            <person name="Culley D.E."/>
            <person name="Daum C."/>
            <person name="Ezra D."/>
            <person name="Gonzalez J.B."/>
            <person name="Henrissat B."/>
            <person name="Kuo A."/>
            <person name="Liang C."/>
            <person name="Lipzen A."/>
            <person name="Lutzoni F."/>
            <person name="Magnuson J."/>
            <person name="Mondo S."/>
            <person name="Nolan M."/>
            <person name="Ohm R."/>
            <person name="Pangilinan J."/>
            <person name="Park H.-J."/>
            <person name="Ramirez L."/>
            <person name="Alfaro M."/>
            <person name="Sun H."/>
            <person name="Tritt A."/>
            <person name="Yoshinaga Y."/>
            <person name="Zwiers L.-H."/>
            <person name="Turgeon B.G."/>
            <person name="Goodwin S.B."/>
            <person name="Spatafora J.W."/>
            <person name="Crous P.W."/>
            <person name="Grigoriev I.V."/>
        </authorList>
    </citation>
    <scope>NUCLEOTIDE SEQUENCE</scope>
    <source>
        <strain evidence="10">IPT5</strain>
    </source>
</reference>
<feature type="compositionally biased region" description="Polar residues" evidence="7">
    <location>
        <begin position="1338"/>
        <end position="1350"/>
    </location>
</feature>
<protein>
    <submittedName>
        <fullName evidence="10">Uncharacterized protein</fullName>
    </submittedName>
</protein>
<dbReference type="InterPro" id="IPR007309">
    <property type="entry name" value="TFIIIC_Bblock-bd"/>
</dbReference>
<keyword evidence="3" id="KW-0238">DNA-binding</keyword>
<keyword evidence="4" id="KW-0804">Transcription</keyword>
<feature type="region of interest" description="Disordered" evidence="7">
    <location>
        <begin position="1365"/>
        <end position="1410"/>
    </location>
</feature>
<feature type="region of interest" description="Disordered" evidence="7">
    <location>
        <begin position="1320"/>
        <end position="1350"/>
    </location>
</feature>
<feature type="compositionally biased region" description="Acidic residues" evidence="7">
    <location>
        <begin position="2500"/>
        <end position="2517"/>
    </location>
</feature>
<feature type="compositionally biased region" description="Polar residues" evidence="7">
    <location>
        <begin position="1365"/>
        <end position="1386"/>
    </location>
</feature>
<proteinExistence type="predicted"/>
<evidence type="ECO:0000256" key="1">
    <source>
        <dbReference type="ARBA" id="ARBA00004123"/>
    </source>
</evidence>
<dbReference type="GO" id="GO:0006384">
    <property type="term" value="P:transcription initiation at RNA polymerase III promoter"/>
    <property type="evidence" value="ECO:0007669"/>
    <property type="project" value="InterPro"/>
</dbReference>
<feature type="compositionally biased region" description="Acidic residues" evidence="7">
    <location>
        <begin position="1694"/>
        <end position="1705"/>
    </location>
</feature>
<feature type="region of interest" description="Disordered" evidence="7">
    <location>
        <begin position="1230"/>
        <end position="1250"/>
    </location>
</feature>
<dbReference type="GO" id="GO:0042791">
    <property type="term" value="P:5S class rRNA transcription by RNA polymerase III"/>
    <property type="evidence" value="ECO:0007669"/>
    <property type="project" value="TreeGrafter"/>
</dbReference>
<dbReference type="OrthoDB" id="5403573at2759"/>
<evidence type="ECO:0000256" key="7">
    <source>
        <dbReference type="SAM" id="MobiDB-lite"/>
    </source>
</evidence>
<evidence type="ECO:0000256" key="2">
    <source>
        <dbReference type="ARBA" id="ARBA00022553"/>
    </source>
</evidence>
<keyword evidence="5" id="KW-0539">Nucleus</keyword>
<dbReference type="PANTHER" id="PTHR15180">
    <property type="entry name" value="GENERAL TRANSCRIPTION FACTOR 3C POLYPEPTIDE 1"/>
    <property type="match status" value="1"/>
</dbReference>
<sequence length="2537" mass="280066">MATGFDALIDSVLSEIALCGVQGAGSTDFYRFIQKFYERLETDGSSSGLSSASPGLPANGLGRKFHEQVWKWVCGHSDMRIIYQNEVRHYTLSEFEAAELHETGTSGGTSMSISTQLSHTLGSESTQPSETLSSMGGALRARLLNEGTGLKGNAIAAPSTSHRVPLRQLPRQSLGGGHDTEPVFDDPEATVTAPRLYASQGRIWQALTGHGIDLKKVPSMEFVLLSLITARGSEGIAQPDLIRASGQDKRSVPHRTDELARKGYIVKIPVQAGKVRTSLCVHNKFASQSHFIGSSAQEDVYREDSFVLSGFVHLLYNTFKDAGVVPTRELRNRLGVPMKTWNKRATQGALIRLDQTGMIKRLSVRKKKSEDSWLTCIRILRKPRDEDVMNLGFRRQGLGDANAADEVLDDDAGGHTLMRDLEVDTLEDDDVDEGNQAHKPPSFIESDRIPPQWTPDRFLANFSFDAVALGGSDGWDSNQLRARMMGPFWRRPLESYFTRLTDDWEKTQPLHLRHLAIIRDSRNTSEKKYLHYVYRTHGNFQKAVDAGAVHWAGVSHLSTMGPLKVTSTQTGQSDNAMPVDAWGFEIINPKDLEGGNGSATLSEARKAIVHRRAYGPRWDSAISHQIGHRKINEVPRSSPKYPRGPQKKKRETDGKPTLKSIKLLKESQSAPIISLSPEQRVSLGLKPHGRLSKHAEKQITEHRRKTGNPTSLPDKIEDGPSLGGQPPLMTAEERIAAGLPPRGRLGIKQENAIRVQRGLAKITSKTKKRAQNVKSEPTVLSKQQRIDLKWIDHGRLPQDLIDGLRQERRDGIALKDSKVIALYDEVMKAAKVTKDKKEAARAGRPYIPETIEPSEKPDEQGAPAEDQAAASVQIPDSESMGSSKSLEKDIAMPSSAAALTSTTRPVADKTTTSADDTNEITAPTPVAEAATSRLPGVKTTTTPIAKATPAKRKARNTGTTSKTPKKPRTESVLRQNTSPERPTPTPAPTAPNRIVLAQQTGEEQSGTMMLDAPMTDAIKDVSHALEESAASEQVQSSPSAHELEVLEVTPSSAPITKPPQEQPQSSVLIHPSIEVQEPEPTPSPSSTSGIVLGAKKALTSLSLIPPGLNKLKIREKAKYKWYTERSSPGVYLDSFSRHKAPRGRPRKAFIATFRLPGLSSLEWFRSEQSSSQPARADAESEDTVKANSIKSGDMRVETIPENPQCPDASHSLSDAGSVPLPNVTLFPEKEAQSTVRTPGTDRKPGGQGGVVADVSGSQIEALLPESNQTSEVGSVPAHLNAYAPVGVVNIQPSTIEAGQRPENTLALPPPRTVAGWTVVNGNTPSDPSKYESPYGPSKHTNVEAQPQESGIIRSSNTAMVTTTPVVAGNNTNSNDVPSPFSNTSFLRRTSSTPSKPRPRPSRKKSKKPQTIGSALFFRRQIIWDIIDMCNGVFPDQGEIGRPFSKLWDERHGHVQGLEKPIASTVTETMRNMCTNPAFGIKRMVFQVRMNYKKGPYLTKKAIIARTHLDATSPQVLKLAHAITNYSHDRSHQYFPEEIRHLIDDTSLYLPVPRAPKDESVVLNQNAGELEEQIKEAKKLRRKRIAEQRKLATAARKAQNARVEEVATRKEPHLTIGPPEKRTRLASLNDKNKRYRRATLSKVAGVTNEESESTDSEKFATRTKANQIPALVWTKPIVGPTATHIPAVIDVDPSTSDDEDSEEESSEQAIRATREDMVNSELPTIPGKVSDKLVEQVSPTAAPPKSRKRVRIADPKSPLPIKRPRKNMVMEDSTQDAQYIDSASAESDASSSSEIEEDSGDYKQARTNSKPKKRIDKAKPKRGKLGPPPTLLERLTGLTGDPNDPIYLPPYRQRTRVGRPRPWNERRKRQRNRKGPARKSSETPDALDRFKKLCCTLIVAISMSGEEGLVDWGIVEKVYSSDKLFDAPKTKKLWAWMQSEMAPQVEKLTEVFQTLFLEAYEQGQVSPIEDPGTYDWASLVRWATRSCTYPELPLPLLREALKNFAVDESEYAILDRKKWYRDKIADRSRTLLQLQHSFVSPLHRARDTIWSSEDKFLKARSWVRANTATPQSAYDGKQAHDKLMVLGESALTSVVGDLVEKRNLRMRKLKRLLPGRNYSFTRVLARKYMRQFELGDFMSAIKVKKDMDVAFADDDPSKRFYSISRLEEDGSIAAITSMVSEGGVKLVPQLPPVNNAFGAPLPRLSIWGFCEGDYIHRAIDRERLFWDIYVVPTAKYRFGNPLQSSLESLASTDADGGVDWPSLPAPPLPGKHDPNALLPIWSSIDGQSVTWPWWYRILNIVLQPLIFQPGATSSDIYSHCTVHTTEIFEIELVLSWLESVNAVSKTVGGGYIAQPGWWAAFGDRLKDVDDDWFGEHIKRKSKHQEKQQWREQYNLRHSTLQTRGTQEAAAEAATPQLDNAQTQAEGGAQTDMAQQILENPKKQYSITQDALETSEPLVEKDGSASAATATPSAAPEHSGKSPAAGSPAASVQQSTTPVDAPADDVEMVDIYAEAENDGDDAHGEDVDAEGEIDDAMYE</sequence>
<evidence type="ECO:0000259" key="8">
    <source>
        <dbReference type="Pfam" id="PF04182"/>
    </source>
</evidence>
<evidence type="ECO:0000313" key="10">
    <source>
        <dbReference type="EMBL" id="KAF2851384.1"/>
    </source>
</evidence>
<feature type="compositionally biased region" description="Low complexity" evidence="7">
    <location>
        <begin position="2462"/>
        <end position="2489"/>
    </location>
</feature>
<feature type="compositionally biased region" description="Basic residues" evidence="7">
    <location>
        <begin position="1865"/>
        <end position="1876"/>
    </location>
</feature>
<comment type="subcellular location">
    <subcellularLocation>
        <location evidence="1">Nucleus</location>
    </subcellularLocation>
</comment>
<evidence type="ECO:0000259" key="9">
    <source>
        <dbReference type="Pfam" id="PF20222"/>
    </source>
</evidence>
<accession>A0A6A7B7U5</accession>
<feature type="compositionally biased region" description="Polar residues" evidence="7">
    <location>
        <begin position="874"/>
        <end position="884"/>
    </location>
</feature>
<feature type="region of interest" description="Disordered" evidence="7">
    <location>
        <begin position="625"/>
        <end position="658"/>
    </location>
</feature>
<feature type="compositionally biased region" description="Low complexity" evidence="7">
    <location>
        <begin position="938"/>
        <end position="948"/>
    </location>
</feature>
<dbReference type="Pfam" id="PF20222">
    <property type="entry name" value="DUF6581"/>
    <property type="match status" value="1"/>
</dbReference>
<feature type="domain" description="B-block binding subunit of TFIIIC" evidence="8">
    <location>
        <begin position="219"/>
        <end position="287"/>
    </location>
</feature>
<dbReference type="Pfam" id="PF04182">
    <property type="entry name" value="B-block_TFIIIC"/>
    <property type="match status" value="1"/>
</dbReference>
<feature type="region of interest" description="Disordered" evidence="7">
    <location>
        <begin position="1683"/>
        <end position="1883"/>
    </location>
</feature>
<feature type="region of interest" description="Disordered" evidence="7">
    <location>
        <begin position="678"/>
        <end position="728"/>
    </location>
</feature>
<gene>
    <name evidence="10" type="ORF">T440DRAFT_507281</name>
</gene>
<evidence type="ECO:0000256" key="6">
    <source>
        <dbReference type="SAM" id="Coils"/>
    </source>
</evidence>
<feature type="compositionally biased region" description="Basic and acidic residues" evidence="7">
    <location>
        <begin position="832"/>
        <end position="841"/>
    </location>
</feature>
<evidence type="ECO:0000313" key="11">
    <source>
        <dbReference type="Proteomes" id="UP000799423"/>
    </source>
</evidence>
<dbReference type="EMBL" id="MU006302">
    <property type="protein sequence ID" value="KAF2851384.1"/>
    <property type="molecule type" value="Genomic_DNA"/>
</dbReference>
<feature type="coiled-coil region" evidence="6">
    <location>
        <begin position="1559"/>
        <end position="1596"/>
    </location>
</feature>
<dbReference type="GO" id="GO:0003677">
    <property type="term" value="F:DNA binding"/>
    <property type="evidence" value="ECO:0007669"/>
    <property type="project" value="UniProtKB-KW"/>
</dbReference>
<feature type="compositionally biased region" description="Basic residues" evidence="7">
    <location>
        <begin position="1808"/>
        <end position="1823"/>
    </location>
</feature>
<keyword evidence="11" id="KW-1185">Reference proteome</keyword>
<feature type="compositionally biased region" description="Low complexity" evidence="7">
    <location>
        <begin position="1779"/>
        <end position="1792"/>
    </location>
</feature>
<dbReference type="Proteomes" id="UP000799423">
    <property type="component" value="Unassembled WGS sequence"/>
</dbReference>
<feature type="compositionally biased region" description="Acidic residues" evidence="7">
    <location>
        <begin position="2525"/>
        <end position="2537"/>
    </location>
</feature>
<organism evidence="10 11">
    <name type="scientific">Plenodomus tracheiphilus IPT5</name>
    <dbReference type="NCBI Taxonomy" id="1408161"/>
    <lineage>
        <taxon>Eukaryota</taxon>
        <taxon>Fungi</taxon>
        <taxon>Dikarya</taxon>
        <taxon>Ascomycota</taxon>
        <taxon>Pezizomycotina</taxon>
        <taxon>Dothideomycetes</taxon>
        <taxon>Pleosporomycetidae</taxon>
        <taxon>Pleosporales</taxon>
        <taxon>Pleosporineae</taxon>
        <taxon>Leptosphaeriaceae</taxon>
        <taxon>Plenodomus</taxon>
    </lineage>
</organism>